<dbReference type="EMBL" id="LAJE02000219">
    <property type="protein sequence ID" value="OEO30294.1"/>
    <property type="molecule type" value="Genomic_DNA"/>
</dbReference>
<dbReference type="Pfam" id="PF01625">
    <property type="entry name" value="PMSR"/>
    <property type="match status" value="1"/>
</dbReference>
<comment type="catalytic activity">
    <reaction evidence="2 4">
        <text>L-methionyl-[protein] + [thioredoxin]-disulfide + H2O = L-methionyl-(S)-S-oxide-[protein] + [thioredoxin]-dithiol</text>
        <dbReference type="Rhea" id="RHEA:14217"/>
        <dbReference type="Rhea" id="RHEA-COMP:10698"/>
        <dbReference type="Rhea" id="RHEA-COMP:10700"/>
        <dbReference type="Rhea" id="RHEA-COMP:12313"/>
        <dbReference type="Rhea" id="RHEA-COMP:12315"/>
        <dbReference type="ChEBI" id="CHEBI:15377"/>
        <dbReference type="ChEBI" id="CHEBI:16044"/>
        <dbReference type="ChEBI" id="CHEBI:29950"/>
        <dbReference type="ChEBI" id="CHEBI:44120"/>
        <dbReference type="ChEBI" id="CHEBI:50058"/>
        <dbReference type="EC" id="1.8.4.11"/>
    </reaction>
</comment>
<organism evidence="7 8">
    <name type="scientific">Devosia insulae DS-56</name>
    <dbReference type="NCBI Taxonomy" id="1116389"/>
    <lineage>
        <taxon>Bacteria</taxon>
        <taxon>Pseudomonadati</taxon>
        <taxon>Pseudomonadota</taxon>
        <taxon>Alphaproteobacteria</taxon>
        <taxon>Hyphomicrobiales</taxon>
        <taxon>Devosiaceae</taxon>
        <taxon>Devosia</taxon>
    </lineage>
</organism>
<evidence type="ECO:0000256" key="5">
    <source>
        <dbReference type="SAM" id="SignalP"/>
    </source>
</evidence>
<evidence type="ECO:0000256" key="2">
    <source>
        <dbReference type="ARBA" id="ARBA00047806"/>
    </source>
</evidence>
<comment type="function">
    <text evidence="4">Has an important function as a repair enzyme for proteins that have been inactivated by oxidation. Catalyzes the reversible oxidation-reduction of methionine sulfoxide in proteins to methionine.</text>
</comment>
<dbReference type="RefSeq" id="WP_069910501.1">
    <property type="nucleotide sequence ID" value="NZ_LAJE02000219.1"/>
</dbReference>
<evidence type="ECO:0000256" key="4">
    <source>
        <dbReference type="HAMAP-Rule" id="MF_01401"/>
    </source>
</evidence>
<dbReference type="SUPFAM" id="SSF55068">
    <property type="entry name" value="Peptide methionine sulfoxide reductase"/>
    <property type="match status" value="1"/>
</dbReference>
<dbReference type="GO" id="GO:0033744">
    <property type="term" value="F:L-methionine:thioredoxin-disulfide S-oxidoreductase activity"/>
    <property type="evidence" value="ECO:0007669"/>
    <property type="project" value="RHEA"/>
</dbReference>
<dbReference type="InterPro" id="IPR002569">
    <property type="entry name" value="Met_Sox_Rdtase_MsrA_dom"/>
</dbReference>
<dbReference type="HAMAP" id="MF_01401">
    <property type="entry name" value="MsrA"/>
    <property type="match status" value="1"/>
</dbReference>
<evidence type="ECO:0000313" key="8">
    <source>
        <dbReference type="Proteomes" id="UP000095463"/>
    </source>
</evidence>
<keyword evidence="5" id="KW-0732">Signal</keyword>
<dbReference type="PANTHER" id="PTHR43774">
    <property type="entry name" value="PEPTIDE METHIONINE SULFOXIDE REDUCTASE"/>
    <property type="match status" value="1"/>
</dbReference>
<accession>A0A1E5XP53</accession>
<keyword evidence="8" id="KW-1185">Reference proteome</keyword>
<feature type="active site" evidence="4">
    <location>
        <position position="35"/>
    </location>
</feature>
<dbReference type="PANTHER" id="PTHR43774:SF1">
    <property type="entry name" value="PEPTIDE METHIONINE SULFOXIDE REDUCTASE MSRA 2"/>
    <property type="match status" value="1"/>
</dbReference>
<name>A0A1E5XP53_9HYPH</name>
<sequence length="214" mass="22937">MIKNKLALAVAIVGALGMTGAQGAETATAIFAGGCFWSIESDFDHAPGVISTTSGYIGGHVDNPSYEQVVTETTGHREAVKIVYDPTVTSYDKLVDTFFHLIDPIETRGQFCDYGESYTTAIYAGTDAELKVAEAGKEATAAALGKPVATIVAMAPTFWPAEDYHQDFWKGSEMLQNGLTRAQHYARYRVGCGKNGQVEAIWGKDAFKGLDGHA</sequence>
<reference evidence="7 8" key="1">
    <citation type="journal article" date="2015" name="Genome Announc.">
        <title>Genome Assemblies of Three Soil-Associated Devosia species: D. insulae, D. limi, and D. soli.</title>
        <authorList>
            <person name="Hassan Y.I."/>
            <person name="Lepp D."/>
            <person name="Zhou T."/>
        </authorList>
    </citation>
    <scope>NUCLEOTIDE SEQUENCE [LARGE SCALE GENOMIC DNA]</scope>
    <source>
        <strain evidence="7 8">DS-56</strain>
    </source>
</reference>
<dbReference type="Gene3D" id="3.30.1060.10">
    <property type="entry name" value="Peptide methionine sulphoxide reductase MsrA"/>
    <property type="match status" value="1"/>
</dbReference>
<keyword evidence="1 4" id="KW-0560">Oxidoreductase</keyword>
<proteinExistence type="inferred from homology"/>
<comment type="catalytic activity">
    <reaction evidence="3 4">
        <text>[thioredoxin]-disulfide + L-methionine + H2O = L-methionine (S)-S-oxide + [thioredoxin]-dithiol</text>
        <dbReference type="Rhea" id="RHEA:19993"/>
        <dbReference type="Rhea" id="RHEA-COMP:10698"/>
        <dbReference type="Rhea" id="RHEA-COMP:10700"/>
        <dbReference type="ChEBI" id="CHEBI:15377"/>
        <dbReference type="ChEBI" id="CHEBI:29950"/>
        <dbReference type="ChEBI" id="CHEBI:50058"/>
        <dbReference type="ChEBI" id="CHEBI:57844"/>
        <dbReference type="ChEBI" id="CHEBI:58772"/>
        <dbReference type="EC" id="1.8.4.11"/>
    </reaction>
</comment>
<comment type="similarity">
    <text evidence="4">Belongs to the MsrA Met sulfoxide reductase family.</text>
</comment>
<dbReference type="Proteomes" id="UP000095463">
    <property type="component" value="Unassembled WGS sequence"/>
</dbReference>
<dbReference type="AlphaFoldDB" id="A0A1E5XP53"/>
<dbReference type="OrthoDB" id="4174719at2"/>
<evidence type="ECO:0000256" key="1">
    <source>
        <dbReference type="ARBA" id="ARBA00023002"/>
    </source>
</evidence>
<evidence type="ECO:0000256" key="3">
    <source>
        <dbReference type="ARBA" id="ARBA00048782"/>
    </source>
</evidence>
<dbReference type="InterPro" id="IPR036509">
    <property type="entry name" value="Met_Sox_Rdtase_MsrA_sf"/>
</dbReference>
<evidence type="ECO:0000259" key="6">
    <source>
        <dbReference type="Pfam" id="PF01625"/>
    </source>
</evidence>
<gene>
    <name evidence="4" type="primary">msrA</name>
    <name evidence="7" type="ORF">VW23_022130</name>
</gene>
<evidence type="ECO:0000313" key="7">
    <source>
        <dbReference type="EMBL" id="OEO30294.1"/>
    </source>
</evidence>
<dbReference type="NCBIfam" id="TIGR00401">
    <property type="entry name" value="msrA"/>
    <property type="match status" value="1"/>
</dbReference>
<dbReference type="GO" id="GO:0008113">
    <property type="term" value="F:peptide-methionine (S)-S-oxide reductase activity"/>
    <property type="evidence" value="ECO:0007669"/>
    <property type="project" value="UniProtKB-UniRule"/>
</dbReference>
<feature type="domain" description="Peptide methionine sulphoxide reductase MsrA" evidence="6">
    <location>
        <begin position="28"/>
        <end position="170"/>
    </location>
</feature>
<dbReference type="EC" id="1.8.4.11" evidence="4"/>
<protein>
    <recommendedName>
        <fullName evidence="4">Peptide methionine sulfoxide reductase MsrA</fullName>
        <shortName evidence="4">Protein-methionine-S-oxide reductase</shortName>
        <ecNumber evidence="4">1.8.4.11</ecNumber>
    </recommendedName>
    <alternativeName>
        <fullName evidence="4">Peptide-methionine (S)-S-oxide reductase</fullName>
        <shortName evidence="4">Peptide Met(O) reductase</shortName>
    </alternativeName>
</protein>
<comment type="caution">
    <text evidence="7">The sequence shown here is derived from an EMBL/GenBank/DDBJ whole genome shotgun (WGS) entry which is preliminary data.</text>
</comment>
<feature type="signal peptide" evidence="5">
    <location>
        <begin position="1"/>
        <end position="23"/>
    </location>
</feature>
<feature type="chain" id="PRO_5009190374" description="Peptide methionine sulfoxide reductase MsrA" evidence="5">
    <location>
        <begin position="24"/>
        <end position="214"/>
    </location>
</feature>